<dbReference type="Proteomes" id="UP001143856">
    <property type="component" value="Unassembled WGS sequence"/>
</dbReference>
<name>A0ACC1N654_9PEZI</name>
<proteinExistence type="predicted"/>
<comment type="caution">
    <text evidence="1">The sequence shown here is derived from an EMBL/GenBank/DDBJ whole genome shotgun (WGS) entry which is preliminary data.</text>
</comment>
<dbReference type="EMBL" id="JAPDGR010002725">
    <property type="protein sequence ID" value="KAJ2974473.1"/>
    <property type="molecule type" value="Genomic_DNA"/>
</dbReference>
<organism evidence="1 2">
    <name type="scientific">Xylaria curta</name>
    <dbReference type="NCBI Taxonomy" id="42375"/>
    <lineage>
        <taxon>Eukaryota</taxon>
        <taxon>Fungi</taxon>
        <taxon>Dikarya</taxon>
        <taxon>Ascomycota</taxon>
        <taxon>Pezizomycotina</taxon>
        <taxon>Sordariomycetes</taxon>
        <taxon>Xylariomycetidae</taxon>
        <taxon>Xylariales</taxon>
        <taxon>Xylariaceae</taxon>
        <taxon>Xylaria</taxon>
    </lineage>
</organism>
<keyword evidence="2" id="KW-1185">Reference proteome</keyword>
<gene>
    <name evidence="1" type="ORF">NUW58_g8648</name>
</gene>
<evidence type="ECO:0000313" key="2">
    <source>
        <dbReference type="Proteomes" id="UP001143856"/>
    </source>
</evidence>
<evidence type="ECO:0000313" key="1">
    <source>
        <dbReference type="EMBL" id="KAJ2974473.1"/>
    </source>
</evidence>
<accession>A0ACC1N654</accession>
<reference evidence="1" key="1">
    <citation type="submission" date="2022-10" db="EMBL/GenBank/DDBJ databases">
        <title>Genome Sequence of Xylaria curta.</title>
        <authorList>
            <person name="Buettner E."/>
        </authorList>
    </citation>
    <scope>NUCLEOTIDE SEQUENCE</scope>
    <source>
        <strain evidence="1">Babe10</strain>
    </source>
</reference>
<sequence>MEKRWKRQVKSAVAGLKNLSWRIQGLALFPDRVVELGLWRPVDILASCGLRNHRELGFVSLPSDYRESSFSTGTRPRRGRTTAARFNPGASPSAKKPAMSQAKSNPKGKTITGINTDDLRVFKTGDAAMEARLLEAQQGVLMSGMEPSERAMLTEQWLENLPQCDTGEVSGSMCSD</sequence>
<protein>
    <submittedName>
        <fullName evidence="1">Uncharacterized protein</fullName>
    </submittedName>
</protein>